<dbReference type="AlphaFoldDB" id="A0A8K0E1T2"/>
<dbReference type="OrthoDB" id="2747330at2759"/>
<dbReference type="SUPFAM" id="SSF50630">
    <property type="entry name" value="Acid proteases"/>
    <property type="match status" value="1"/>
</dbReference>
<keyword evidence="3 6" id="KW-0732">Signal</keyword>
<dbReference type="InterPro" id="IPR032861">
    <property type="entry name" value="TAXi_N"/>
</dbReference>
<evidence type="ECO:0000256" key="6">
    <source>
        <dbReference type="SAM" id="SignalP"/>
    </source>
</evidence>
<keyword evidence="9" id="KW-1185">Reference proteome</keyword>
<dbReference type="FunFam" id="2.40.70.10:FF:000031">
    <property type="entry name" value="Aspartyl protease AED1"/>
    <property type="match status" value="1"/>
</dbReference>
<evidence type="ECO:0000256" key="4">
    <source>
        <dbReference type="ARBA" id="ARBA00022801"/>
    </source>
</evidence>
<evidence type="ECO:0000313" key="9">
    <source>
        <dbReference type="Proteomes" id="UP000796880"/>
    </source>
</evidence>
<evidence type="ECO:0000259" key="7">
    <source>
        <dbReference type="PROSITE" id="PS51767"/>
    </source>
</evidence>
<organism evidence="8 9">
    <name type="scientific">Rhamnella rubrinervis</name>
    <dbReference type="NCBI Taxonomy" id="2594499"/>
    <lineage>
        <taxon>Eukaryota</taxon>
        <taxon>Viridiplantae</taxon>
        <taxon>Streptophyta</taxon>
        <taxon>Embryophyta</taxon>
        <taxon>Tracheophyta</taxon>
        <taxon>Spermatophyta</taxon>
        <taxon>Magnoliopsida</taxon>
        <taxon>eudicotyledons</taxon>
        <taxon>Gunneridae</taxon>
        <taxon>Pentapetalae</taxon>
        <taxon>rosids</taxon>
        <taxon>fabids</taxon>
        <taxon>Rosales</taxon>
        <taxon>Rhamnaceae</taxon>
        <taxon>rhamnoid group</taxon>
        <taxon>Rhamneae</taxon>
        <taxon>Rhamnella</taxon>
    </lineage>
</organism>
<evidence type="ECO:0000256" key="2">
    <source>
        <dbReference type="ARBA" id="ARBA00022670"/>
    </source>
</evidence>
<dbReference type="InterPro" id="IPR001461">
    <property type="entry name" value="Aspartic_peptidase_A1"/>
</dbReference>
<dbReference type="InterPro" id="IPR032799">
    <property type="entry name" value="TAXi_C"/>
</dbReference>
<comment type="caution">
    <text evidence="8">The sequence shown here is derived from an EMBL/GenBank/DDBJ whole genome shotgun (WGS) entry which is preliminary data.</text>
</comment>
<dbReference type="Pfam" id="PF14541">
    <property type="entry name" value="TAXi_C"/>
    <property type="match status" value="1"/>
</dbReference>
<dbReference type="Pfam" id="PF14543">
    <property type="entry name" value="TAXi_N"/>
    <property type="match status" value="1"/>
</dbReference>
<evidence type="ECO:0000256" key="5">
    <source>
        <dbReference type="PIRSR" id="PIRSR601461-1"/>
    </source>
</evidence>
<gene>
    <name evidence="8" type="ORF">FNV43_RR20636</name>
</gene>
<dbReference type="GO" id="GO:0006508">
    <property type="term" value="P:proteolysis"/>
    <property type="evidence" value="ECO:0007669"/>
    <property type="project" value="UniProtKB-KW"/>
</dbReference>
<feature type="active site" evidence="5">
    <location>
        <position position="177"/>
    </location>
</feature>
<reference evidence="8" key="1">
    <citation type="submission" date="2020-03" db="EMBL/GenBank/DDBJ databases">
        <title>A high-quality chromosome-level genome assembly of a woody plant with both climbing and erect habits, Rhamnella rubrinervis.</title>
        <authorList>
            <person name="Lu Z."/>
            <person name="Yang Y."/>
            <person name="Zhu X."/>
            <person name="Sun Y."/>
        </authorList>
    </citation>
    <scope>NUCLEOTIDE SEQUENCE</scope>
    <source>
        <strain evidence="8">BYM</strain>
        <tissue evidence="8">Leaf</tissue>
    </source>
</reference>
<dbReference type="Gene3D" id="2.40.70.10">
    <property type="entry name" value="Acid Proteases"/>
    <property type="match status" value="2"/>
</dbReference>
<evidence type="ECO:0000313" key="8">
    <source>
        <dbReference type="EMBL" id="KAF3437880.1"/>
    </source>
</evidence>
<keyword evidence="2" id="KW-0645">Protease</keyword>
<dbReference type="Proteomes" id="UP000796880">
    <property type="component" value="Unassembled WGS sequence"/>
</dbReference>
<dbReference type="PANTHER" id="PTHR13683">
    <property type="entry name" value="ASPARTYL PROTEASES"/>
    <property type="match status" value="1"/>
</dbReference>
<sequence length="495" mass="53805">MAQKPFALYAIFSVFFTFSLFSTTSSHSPVPEASNSIATTLVLDVKASLKQAHQILSVDPHTLRPFEQEEHVQSVDPKNSSSSGSFSLLLYPTDALVNTQHKDYKSLVLSRLERDKVRVKYINAKLDLDLINNEKKSMIRQESVSTPISSGRSIGTGGYVSRIGVGNPVKEFYMIMDTGSDINWLQCKPCYDCYKQKDPVFDPILSSSYKQVTCRSQLCKMLQGPSCMVGSCPYKVLYGDGSYTKGDFVTETVSFGNSGALRNIVLGCGHTNRGLWDGAAGLVGLGGGPLSLTSQIKASSFSYCLVDLNSVQSSSLEFNSERPSDSVTTPLLKNSQDRTFYYVGITGISVGGKLLSIPQSIFQLEESGNGGVIVDSGTVITRLRTEAYESLRDEFKKQAQQLPSTSGEALFDTCYDLSEETTVEVPTVSFHFSSGKSLTLPGNNILVPLDSTGKFCFAFAPMSSSLSIIGSLQQQGMRVSFDLVNSVIGFSPNKC</sequence>
<accession>A0A8K0E1T2</accession>
<name>A0A8K0E1T2_9ROSA</name>
<feature type="domain" description="Peptidase A1" evidence="7">
    <location>
        <begin position="159"/>
        <end position="491"/>
    </location>
</feature>
<feature type="chain" id="PRO_5035422843" description="Peptidase A1 domain-containing protein" evidence="6">
    <location>
        <begin position="27"/>
        <end position="495"/>
    </location>
</feature>
<evidence type="ECO:0000256" key="3">
    <source>
        <dbReference type="ARBA" id="ARBA00022729"/>
    </source>
</evidence>
<dbReference type="InterPro" id="IPR033121">
    <property type="entry name" value="PEPTIDASE_A1"/>
</dbReference>
<feature type="signal peptide" evidence="6">
    <location>
        <begin position="1"/>
        <end position="26"/>
    </location>
</feature>
<keyword evidence="4" id="KW-0378">Hydrolase</keyword>
<feature type="active site" evidence="5">
    <location>
        <position position="375"/>
    </location>
</feature>
<proteinExistence type="inferred from homology"/>
<dbReference type="InterPro" id="IPR021109">
    <property type="entry name" value="Peptidase_aspartic_dom_sf"/>
</dbReference>
<dbReference type="FunFam" id="2.40.70.10:FF:000010">
    <property type="entry name" value="Aspartyl protease family protein 2"/>
    <property type="match status" value="1"/>
</dbReference>
<dbReference type="GO" id="GO:0004190">
    <property type="term" value="F:aspartic-type endopeptidase activity"/>
    <property type="evidence" value="ECO:0007669"/>
    <property type="project" value="InterPro"/>
</dbReference>
<dbReference type="PANTHER" id="PTHR13683:SF274">
    <property type="entry name" value="PROTEIN ASPARTIC PROTEASE IN GUARD CELL 1"/>
    <property type="match status" value="1"/>
</dbReference>
<comment type="similarity">
    <text evidence="1">Belongs to the peptidase A1 family.</text>
</comment>
<dbReference type="PROSITE" id="PS51767">
    <property type="entry name" value="PEPTIDASE_A1"/>
    <property type="match status" value="1"/>
</dbReference>
<dbReference type="EMBL" id="VOIH02000009">
    <property type="protein sequence ID" value="KAF3437880.1"/>
    <property type="molecule type" value="Genomic_DNA"/>
</dbReference>
<evidence type="ECO:0000256" key="1">
    <source>
        <dbReference type="ARBA" id="ARBA00007447"/>
    </source>
</evidence>
<protein>
    <recommendedName>
        <fullName evidence="7">Peptidase A1 domain-containing protein</fullName>
    </recommendedName>
</protein>